<name>A0AA38BYK1_TAXCH</name>
<organism evidence="2 3">
    <name type="scientific">Taxus chinensis</name>
    <name type="common">Chinese yew</name>
    <name type="synonym">Taxus wallichiana var. chinensis</name>
    <dbReference type="NCBI Taxonomy" id="29808"/>
    <lineage>
        <taxon>Eukaryota</taxon>
        <taxon>Viridiplantae</taxon>
        <taxon>Streptophyta</taxon>
        <taxon>Embryophyta</taxon>
        <taxon>Tracheophyta</taxon>
        <taxon>Spermatophyta</taxon>
        <taxon>Pinopsida</taxon>
        <taxon>Pinidae</taxon>
        <taxon>Conifers II</taxon>
        <taxon>Cupressales</taxon>
        <taxon>Taxaceae</taxon>
        <taxon>Taxus</taxon>
    </lineage>
</organism>
<comment type="caution">
    <text evidence="2">The sequence shown here is derived from an EMBL/GenBank/DDBJ whole genome shotgun (WGS) entry which is preliminary data.</text>
</comment>
<dbReference type="InterPro" id="IPR000073">
    <property type="entry name" value="AB_hydrolase_1"/>
</dbReference>
<dbReference type="Proteomes" id="UP000824469">
    <property type="component" value="Unassembled WGS sequence"/>
</dbReference>
<dbReference type="EMBL" id="JAHRHJ020003637">
    <property type="protein sequence ID" value="KAH9291405.1"/>
    <property type="molecule type" value="Genomic_DNA"/>
</dbReference>
<dbReference type="Pfam" id="PF00561">
    <property type="entry name" value="Abhydrolase_1"/>
    <property type="match status" value="1"/>
</dbReference>
<dbReference type="AlphaFoldDB" id="A0AA38BYK1"/>
<gene>
    <name evidence="2" type="ORF">KI387_043406</name>
</gene>
<feature type="domain" description="AB hydrolase-1" evidence="1">
    <location>
        <begin position="3"/>
        <end position="60"/>
    </location>
</feature>
<proteinExistence type="predicted"/>
<evidence type="ECO:0000259" key="1">
    <source>
        <dbReference type="Pfam" id="PF00561"/>
    </source>
</evidence>
<dbReference type="PANTHER" id="PTHR43139">
    <property type="entry name" value="SI:DKEY-122A22.2"/>
    <property type="match status" value="1"/>
</dbReference>
<dbReference type="InterPro" id="IPR052370">
    <property type="entry name" value="Meta-cleavage_hydrolase"/>
</dbReference>
<evidence type="ECO:0000313" key="2">
    <source>
        <dbReference type="EMBL" id="KAH9291405.1"/>
    </source>
</evidence>
<keyword evidence="3" id="KW-1185">Reference proteome</keyword>
<dbReference type="Gene3D" id="3.40.50.1820">
    <property type="entry name" value="alpha/beta hydrolase"/>
    <property type="match status" value="1"/>
</dbReference>
<accession>A0AA38BYK1</accession>
<dbReference type="OMA" id="CKEPEDG"/>
<evidence type="ECO:0000313" key="3">
    <source>
        <dbReference type="Proteomes" id="UP000824469"/>
    </source>
</evidence>
<dbReference type="PANTHER" id="PTHR43139:SF59">
    <property type="entry name" value="ALPHA_BETA-HYDROLASES SUPERFAMILY PROTEIN"/>
    <property type="match status" value="1"/>
</dbReference>
<protein>
    <recommendedName>
        <fullName evidence="1">AB hydrolase-1 domain-containing protein</fullName>
    </recommendedName>
</protein>
<sequence>MKLLKQLGVGKFHLGGISYGGFVAYRLAHLFPQAVERVVIISSGVCMVYQEKDELFRNNNSLAVADILLPQTPDNM</sequence>
<dbReference type="InterPro" id="IPR029058">
    <property type="entry name" value="AB_hydrolase_fold"/>
</dbReference>
<feature type="non-terminal residue" evidence="2">
    <location>
        <position position="76"/>
    </location>
</feature>
<dbReference type="SUPFAM" id="SSF53474">
    <property type="entry name" value="alpha/beta-Hydrolases"/>
    <property type="match status" value="1"/>
</dbReference>
<reference evidence="2 3" key="1">
    <citation type="journal article" date="2021" name="Nat. Plants">
        <title>The Taxus genome provides insights into paclitaxel biosynthesis.</title>
        <authorList>
            <person name="Xiong X."/>
            <person name="Gou J."/>
            <person name="Liao Q."/>
            <person name="Li Y."/>
            <person name="Zhou Q."/>
            <person name="Bi G."/>
            <person name="Li C."/>
            <person name="Du R."/>
            <person name="Wang X."/>
            <person name="Sun T."/>
            <person name="Guo L."/>
            <person name="Liang H."/>
            <person name="Lu P."/>
            <person name="Wu Y."/>
            <person name="Zhang Z."/>
            <person name="Ro D.K."/>
            <person name="Shang Y."/>
            <person name="Huang S."/>
            <person name="Yan J."/>
        </authorList>
    </citation>
    <scope>NUCLEOTIDE SEQUENCE [LARGE SCALE GENOMIC DNA]</scope>
    <source>
        <strain evidence="2">Ta-2019</strain>
    </source>
</reference>